<dbReference type="InterPro" id="IPR031348">
    <property type="entry name" value="PigL_N"/>
</dbReference>
<feature type="domain" description="Azaphilone pigments biosynthesis cluster protein L N-terminal" evidence="1">
    <location>
        <begin position="3"/>
        <end position="214"/>
    </location>
</feature>
<keyword evidence="3" id="KW-1185">Reference proteome</keyword>
<accession>A0AAD6HB03</accession>
<dbReference type="AlphaFoldDB" id="A0AAD6HB03"/>
<dbReference type="EMBL" id="JAQJAN010000021">
    <property type="protein sequence ID" value="KAJ5703573.1"/>
    <property type="molecule type" value="Genomic_DNA"/>
</dbReference>
<dbReference type="InterPro" id="IPR039327">
    <property type="entry name" value="CON7-like"/>
</dbReference>
<sequence>MAEAASLTASIIGIVTLAYQSSKTLYELIDSILNAPKHLKDLNEDVTAITQVLSSRKSSVEGTSDDELSDGVKNSLRDSLPAIQGCERVCNELFKRISQITSHSSSTNIRRYDRLRLKFQDKAILAFKYRIESYKSTLSIVLGLVTLKASDHNSETTHQPQTTITDTMSNISGKIQGLEITIQALSEVTLPKNEVTEVLEDQNKALAQCLQVCTCALEESTRRSGSPTPRYISALDDARQLIVATVGDAISGSGTMNADIIIAQGRADQMVAQSITQDVALGFFAPRN</sequence>
<dbReference type="GO" id="GO:0006355">
    <property type="term" value="P:regulation of DNA-templated transcription"/>
    <property type="evidence" value="ECO:0007669"/>
    <property type="project" value="InterPro"/>
</dbReference>
<dbReference type="Pfam" id="PF17111">
    <property type="entry name" value="PigL_N"/>
    <property type="match status" value="1"/>
</dbReference>
<dbReference type="Proteomes" id="UP001215712">
    <property type="component" value="Unassembled WGS sequence"/>
</dbReference>
<evidence type="ECO:0000259" key="1">
    <source>
        <dbReference type="Pfam" id="PF17111"/>
    </source>
</evidence>
<comment type="caution">
    <text evidence="2">The sequence shown here is derived from an EMBL/GenBank/DDBJ whole genome shotgun (WGS) entry which is preliminary data.</text>
</comment>
<dbReference type="PANTHER" id="PTHR36167:SF3">
    <property type="entry name" value="C2H2 FINGER DOMAIN TRANSCRIPTION FACTOR (EUROFUNG)-RELATED"/>
    <property type="match status" value="1"/>
</dbReference>
<dbReference type="PANTHER" id="PTHR36167">
    <property type="entry name" value="C2H2 FINGER DOMAIN TRANSCRIPTION FACTOR (EUROFUNG)-RELATED"/>
    <property type="match status" value="1"/>
</dbReference>
<proteinExistence type="predicted"/>
<reference evidence="2" key="1">
    <citation type="journal article" date="2023" name="IMA Fungus">
        <title>Comparative genomic study of the Penicillium genus elucidates a diverse pangenome and 15 lateral gene transfer events.</title>
        <authorList>
            <person name="Petersen C."/>
            <person name="Sorensen T."/>
            <person name="Nielsen M.R."/>
            <person name="Sondergaard T.E."/>
            <person name="Sorensen J.L."/>
            <person name="Fitzpatrick D.A."/>
            <person name="Frisvad J.C."/>
            <person name="Nielsen K.L."/>
        </authorList>
    </citation>
    <scope>NUCLEOTIDE SEQUENCE</scope>
    <source>
        <strain evidence="2">IBT 17514</strain>
    </source>
</reference>
<name>A0AAD6HB03_9EURO</name>
<organism evidence="2 3">
    <name type="scientific">Penicillium malachiteum</name>
    <dbReference type="NCBI Taxonomy" id="1324776"/>
    <lineage>
        <taxon>Eukaryota</taxon>
        <taxon>Fungi</taxon>
        <taxon>Dikarya</taxon>
        <taxon>Ascomycota</taxon>
        <taxon>Pezizomycotina</taxon>
        <taxon>Eurotiomycetes</taxon>
        <taxon>Eurotiomycetidae</taxon>
        <taxon>Eurotiales</taxon>
        <taxon>Aspergillaceae</taxon>
        <taxon>Penicillium</taxon>
    </lineage>
</organism>
<reference evidence="2" key="2">
    <citation type="submission" date="2023-01" db="EMBL/GenBank/DDBJ databases">
        <authorList>
            <person name="Petersen C."/>
        </authorList>
    </citation>
    <scope>NUCLEOTIDE SEQUENCE</scope>
    <source>
        <strain evidence="2">IBT 17514</strain>
    </source>
</reference>
<gene>
    <name evidence="2" type="ORF">N7493_011498</name>
</gene>
<evidence type="ECO:0000313" key="2">
    <source>
        <dbReference type="EMBL" id="KAJ5703573.1"/>
    </source>
</evidence>
<protein>
    <recommendedName>
        <fullName evidence="1">Azaphilone pigments biosynthesis cluster protein L N-terminal domain-containing protein</fullName>
    </recommendedName>
</protein>
<evidence type="ECO:0000313" key="3">
    <source>
        <dbReference type="Proteomes" id="UP001215712"/>
    </source>
</evidence>